<reference evidence="2" key="1">
    <citation type="submission" date="2014-09" db="EMBL/GenBank/DDBJ databases">
        <authorList>
            <person name="Mudge J."/>
            <person name="Ramaraj T."/>
            <person name="Lindquist I.E."/>
            <person name="Bharti A.K."/>
            <person name="Sundararajan A."/>
            <person name="Cameron C.T."/>
            <person name="Woodward J.E."/>
            <person name="May G.D."/>
            <person name="Brubaker C."/>
            <person name="Broadhvest J."/>
            <person name="Wilkins T.A."/>
        </authorList>
    </citation>
    <scope>NUCLEOTIDE SEQUENCE</scope>
    <source>
        <strain evidence="2">cv. AKA8401</strain>
    </source>
</reference>
<organism evidence="1 2">
    <name type="scientific">Gossypium arboreum</name>
    <name type="common">Tree cotton</name>
    <name type="synonym">Gossypium nanking</name>
    <dbReference type="NCBI Taxonomy" id="29729"/>
    <lineage>
        <taxon>Eukaryota</taxon>
        <taxon>Viridiplantae</taxon>
        <taxon>Streptophyta</taxon>
        <taxon>Embryophyta</taxon>
        <taxon>Tracheophyta</taxon>
        <taxon>Spermatophyta</taxon>
        <taxon>Magnoliopsida</taxon>
        <taxon>eudicotyledons</taxon>
        <taxon>Gunneridae</taxon>
        <taxon>Pentapetalae</taxon>
        <taxon>rosids</taxon>
        <taxon>malvids</taxon>
        <taxon>Malvales</taxon>
        <taxon>Malvaceae</taxon>
        <taxon>Malvoideae</taxon>
        <taxon>Gossypium</taxon>
    </lineage>
</organism>
<sequence length="18" mass="2014">MGVPLDDRASKRICALRI</sequence>
<keyword evidence="2" id="KW-1185">Reference proteome</keyword>
<name>A0A0B0NIJ8_GOSAR</name>
<evidence type="ECO:0000313" key="1">
    <source>
        <dbReference type="EMBL" id="KHG14343.1"/>
    </source>
</evidence>
<accession>A0A0B0NIJ8</accession>
<dbReference type="AlphaFoldDB" id="A0A0B0NIJ8"/>
<gene>
    <name evidence="1" type="ORF">F383_00246</name>
</gene>
<proteinExistence type="predicted"/>
<dbReference type="EMBL" id="KN401362">
    <property type="protein sequence ID" value="KHG14343.1"/>
    <property type="molecule type" value="Genomic_DNA"/>
</dbReference>
<protein>
    <submittedName>
        <fullName evidence="1">Uncharacterized protein</fullName>
    </submittedName>
</protein>
<evidence type="ECO:0000313" key="2">
    <source>
        <dbReference type="Proteomes" id="UP000032142"/>
    </source>
</evidence>
<dbReference type="Proteomes" id="UP000032142">
    <property type="component" value="Unassembled WGS sequence"/>
</dbReference>